<accession>A0A7S0TSZ7</accession>
<dbReference type="InterPro" id="IPR008775">
    <property type="entry name" value="Phytyl_CoA_dOase-like"/>
</dbReference>
<reference evidence="1" key="1">
    <citation type="submission" date="2021-01" db="EMBL/GenBank/DDBJ databases">
        <authorList>
            <person name="Corre E."/>
            <person name="Pelletier E."/>
            <person name="Niang G."/>
            <person name="Scheremetjew M."/>
            <person name="Finn R."/>
            <person name="Kale V."/>
            <person name="Holt S."/>
            <person name="Cochrane G."/>
            <person name="Meng A."/>
            <person name="Brown T."/>
            <person name="Cohen L."/>
        </authorList>
    </citation>
    <scope>NUCLEOTIDE SEQUENCE</scope>
    <source>
        <strain evidence="1">CCMP441</strain>
    </source>
</reference>
<proteinExistence type="predicted"/>
<sequence>MLQEENTRELLASRGFSHFEGVDWDRIGVRMGDIAATMQRLKDEGWPPVFVFMYDEPWRMCEGLFDVLAPLLGESVDDVELEASIYGWALEKPTAGPLGEKVGGNFGQPHRDQGFDTCHLPDGSSSILSVWVPTVDTDLDNGCMYVVPRETDPLFEDFKHKQHLAPHLFNFPHQSIRPLPGLAGSVFCWHPNTIHWGSAASVHSSSPPRKSLAMSFRVPQQKQAFTEKEMRACGRVPFTRQDLRDGVSMRERWNLCSKGVLMYSVWHPDFAGFDVDKNLA</sequence>
<dbReference type="Pfam" id="PF05721">
    <property type="entry name" value="PhyH"/>
    <property type="match status" value="1"/>
</dbReference>
<dbReference type="EMBL" id="HBFK01012201">
    <property type="protein sequence ID" value="CAD8740819.1"/>
    <property type="molecule type" value="Transcribed_RNA"/>
</dbReference>
<dbReference type="Gene3D" id="2.60.120.620">
    <property type="entry name" value="q2cbj1_9rhob like domain"/>
    <property type="match status" value="1"/>
</dbReference>
<evidence type="ECO:0008006" key="2">
    <source>
        <dbReference type="Google" id="ProtNLM"/>
    </source>
</evidence>
<protein>
    <recommendedName>
        <fullName evidence="2">Phytanoyl-CoA dioxygenase</fullName>
    </recommendedName>
</protein>
<name>A0A7S0TSZ7_HEMAN</name>
<dbReference type="AlphaFoldDB" id="A0A7S0TSZ7"/>
<dbReference type="SUPFAM" id="SSF51197">
    <property type="entry name" value="Clavaminate synthase-like"/>
    <property type="match status" value="1"/>
</dbReference>
<evidence type="ECO:0000313" key="1">
    <source>
        <dbReference type="EMBL" id="CAD8740819.1"/>
    </source>
</evidence>
<gene>
    <name evidence="1" type="ORF">HAND1043_LOCUS7311</name>
</gene>
<organism evidence="1">
    <name type="scientific">Hemiselmis andersenii</name>
    <name type="common">Cryptophyte alga</name>
    <dbReference type="NCBI Taxonomy" id="464988"/>
    <lineage>
        <taxon>Eukaryota</taxon>
        <taxon>Cryptophyceae</taxon>
        <taxon>Cryptomonadales</taxon>
        <taxon>Hemiselmidaceae</taxon>
        <taxon>Hemiselmis</taxon>
    </lineage>
</organism>